<dbReference type="Ensembl" id="ENSECRT00000003850.1">
    <property type="protein sequence ID" value="ENSECRP00000003789.1"/>
    <property type="gene ID" value="ENSECRG00000002608.1"/>
</dbReference>
<comment type="subcellular location">
    <subcellularLocation>
        <location evidence="1">Cell membrane</location>
        <topology evidence="1">Multi-pass membrane protein</topology>
    </subcellularLocation>
</comment>
<keyword evidence="3 11" id="KW-0812">Transmembrane</keyword>
<evidence type="ECO:0000256" key="6">
    <source>
        <dbReference type="ARBA" id="ARBA00023136"/>
    </source>
</evidence>
<dbReference type="InterPro" id="IPR009132">
    <property type="entry name" value="TAAR_fam"/>
</dbReference>
<feature type="transmembrane region" description="Helical" evidence="12">
    <location>
        <begin position="293"/>
        <end position="315"/>
    </location>
</feature>
<keyword evidence="5 11" id="KW-0297">G-protein coupled receptor</keyword>
<evidence type="ECO:0000256" key="12">
    <source>
        <dbReference type="SAM" id="Phobius"/>
    </source>
</evidence>
<keyword evidence="9" id="KW-0325">Glycoprotein</keyword>
<reference evidence="14" key="1">
    <citation type="submission" date="2021-06" db="EMBL/GenBank/DDBJ databases">
        <authorList>
            <consortium name="Wellcome Sanger Institute Data Sharing"/>
        </authorList>
    </citation>
    <scope>NUCLEOTIDE SEQUENCE [LARGE SCALE GENOMIC DNA]</scope>
</reference>
<dbReference type="AlphaFoldDB" id="A0A8C4RQB9"/>
<evidence type="ECO:0000259" key="13">
    <source>
        <dbReference type="PROSITE" id="PS50262"/>
    </source>
</evidence>
<feature type="transmembrane region" description="Helical" evidence="12">
    <location>
        <begin position="35"/>
        <end position="58"/>
    </location>
</feature>
<dbReference type="Proteomes" id="UP000694620">
    <property type="component" value="Chromosome 3"/>
</dbReference>
<dbReference type="PROSITE" id="PS50262">
    <property type="entry name" value="G_PROTEIN_RECEP_F1_2"/>
    <property type="match status" value="1"/>
</dbReference>
<comment type="similarity">
    <text evidence="11">Belongs to the G-protein coupled receptor 1 family.</text>
</comment>
<feature type="transmembrane region" description="Helical" evidence="12">
    <location>
        <begin position="145"/>
        <end position="164"/>
    </location>
</feature>
<dbReference type="PANTHER" id="PTHR24249">
    <property type="entry name" value="HISTAMINE RECEPTOR-RELATED G-PROTEIN COUPLED RECEPTOR"/>
    <property type="match status" value="1"/>
</dbReference>
<evidence type="ECO:0000256" key="11">
    <source>
        <dbReference type="RuleBase" id="RU000688"/>
    </source>
</evidence>
<proteinExistence type="inferred from homology"/>
<feature type="transmembrane region" description="Helical" evidence="12">
    <location>
        <begin position="111"/>
        <end position="133"/>
    </location>
</feature>
<evidence type="ECO:0000256" key="1">
    <source>
        <dbReference type="ARBA" id="ARBA00004651"/>
    </source>
</evidence>
<dbReference type="PROSITE" id="PS00237">
    <property type="entry name" value="G_PROTEIN_RECEP_F1_1"/>
    <property type="match status" value="1"/>
</dbReference>
<evidence type="ECO:0000256" key="10">
    <source>
        <dbReference type="ARBA" id="ARBA00023224"/>
    </source>
</evidence>
<feature type="transmembrane region" description="Helical" evidence="12">
    <location>
        <begin position="257"/>
        <end position="281"/>
    </location>
</feature>
<evidence type="ECO:0000313" key="15">
    <source>
        <dbReference type="Proteomes" id="UP000694620"/>
    </source>
</evidence>
<keyword evidence="15" id="KW-1185">Reference proteome</keyword>
<evidence type="ECO:0000313" key="14">
    <source>
        <dbReference type="Ensembl" id="ENSECRP00000003789.1"/>
    </source>
</evidence>
<dbReference type="SMART" id="SM01381">
    <property type="entry name" value="7TM_GPCR_Srsx"/>
    <property type="match status" value="1"/>
</dbReference>
<evidence type="ECO:0000256" key="9">
    <source>
        <dbReference type="ARBA" id="ARBA00023180"/>
    </source>
</evidence>
<dbReference type="Gene3D" id="1.20.1070.10">
    <property type="entry name" value="Rhodopsin 7-helix transmembrane proteins"/>
    <property type="match status" value="1"/>
</dbReference>
<reference evidence="14" key="2">
    <citation type="submission" date="2025-08" db="UniProtKB">
        <authorList>
            <consortium name="Ensembl"/>
        </authorList>
    </citation>
    <scope>IDENTIFICATION</scope>
</reference>
<name>A0A8C4RQB9_ERPCA</name>
<dbReference type="Pfam" id="PF00001">
    <property type="entry name" value="7tm_1"/>
    <property type="match status" value="1"/>
</dbReference>
<feature type="transmembrane region" description="Helical" evidence="12">
    <location>
        <begin position="201"/>
        <end position="223"/>
    </location>
</feature>
<keyword evidence="4 12" id="KW-1133">Transmembrane helix</keyword>
<dbReference type="GO" id="GO:0005886">
    <property type="term" value="C:plasma membrane"/>
    <property type="evidence" value="ECO:0007669"/>
    <property type="project" value="UniProtKB-SubCell"/>
</dbReference>
<protein>
    <recommendedName>
        <fullName evidence="13">G-protein coupled receptors family 1 profile domain-containing protein</fullName>
    </recommendedName>
</protein>
<evidence type="ECO:0000256" key="5">
    <source>
        <dbReference type="ARBA" id="ARBA00023040"/>
    </source>
</evidence>
<sequence length="341" mass="38342">MEFDEQLNNQTVLYCYHSDNISCIKEVRPVFVSVILYFLAAVAVMFTFCGNLVVIISISHFKQLHTPTNILVLSLAVADFLVGFLIMPFMVIQSVETCWYFGNIFCSMYTVLLYVLTETSILNLVIIAIDRYIAVCDPLLYSTKVTVRVASLSVSVIWLVSLSYSCSLLFTDGNTEGVIGLDPCPGDCLLVLSKTWGIVDLIFSFLFPACIMVTLYTKIFVVAKRHIRAISMQQKVSESETKTSIAKKSERKAAKTLGIVVAVFILCWLPFYICTILNQFINFSVPSVVSGGFLWLAYLNSGLNPIIYSLFYPWFRKSLKLILTLKIFIAESSLLNLMPEN</sequence>
<dbReference type="PRINTS" id="PR00237">
    <property type="entry name" value="GPCRRHODOPSN"/>
</dbReference>
<organism evidence="14 15">
    <name type="scientific">Erpetoichthys calabaricus</name>
    <name type="common">Rope fish</name>
    <name type="synonym">Calamoichthys calabaricus</name>
    <dbReference type="NCBI Taxonomy" id="27687"/>
    <lineage>
        <taxon>Eukaryota</taxon>
        <taxon>Metazoa</taxon>
        <taxon>Chordata</taxon>
        <taxon>Craniata</taxon>
        <taxon>Vertebrata</taxon>
        <taxon>Euteleostomi</taxon>
        <taxon>Actinopterygii</taxon>
        <taxon>Polypteriformes</taxon>
        <taxon>Polypteridae</taxon>
        <taxon>Erpetoichthys</taxon>
    </lineage>
</organism>
<dbReference type="FunFam" id="1.20.1070.10:FF:000030">
    <property type="entry name" value="trace amine-associated receptor 1"/>
    <property type="match status" value="1"/>
</dbReference>
<feature type="domain" description="G-protein coupled receptors family 1 profile" evidence="13">
    <location>
        <begin position="50"/>
        <end position="308"/>
    </location>
</feature>
<dbReference type="GO" id="GO:0001594">
    <property type="term" value="F:trace-amine receptor activity"/>
    <property type="evidence" value="ECO:0007669"/>
    <property type="project" value="InterPro"/>
</dbReference>
<evidence type="ECO:0000256" key="3">
    <source>
        <dbReference type="ARBA" id="ARBA00022692"/>
    </source>
</evidence>
<keyword evidence="2" id="KW-1003">Cell membrane</keyword>
<dbReference type="CDD" id="cd15055">
    <property type="entry name" value="7tmA_TAARs"/>
    <property type="match status" value="1"/>
</dbReference>
<keyword evidence="6 12" id="KW-0472">Membrane</keyword>
<dbReference type="PANTHER" id="PTHR24249:SF381">
    <property type="entry name" value="TRACE AMINE ASSOCIATED RECEPTOR 19P-RELATED"/>
    <property type="match status" value="1"/>
</dbReference>
<evidence type="ECO:0000256" key="2">
    <source>
        <dbReference type="ARBA" id="ARBA00022475"/>
    </source>
</evidence>
<gene>
    <name evidence="14" type="primary">LOC127526936</name>
</gene>
<evidence type="ECO:0000256" key="8">
    <source>
        <dbReference type="ARBA" id="ARBA00023170"/>
    </source>
</evidence>
<dbReference type="InterPro" id="IPR000276">
    <property type="entry name" value="GPCR_Rhodpsn"/>
</dbReference>
<dbReference type="GeneTree" id="ENSGT00940000161258"/>
<keyword evidence="7" id="KW-1015">Disulfide bond</keyword>
<accession>A0A8C4RQB9</accession>
<dbReference type="InterPro" id="IPR050569">
    <property type="entry name" value="TAAR"/>
</dbReference>
<dbReference type="OrthoDB" id="10042731at2759"/>
<keyword evidence="10 11" id="KW-0807">Transducer</keyword>
<dbReference type="RefSeq" id="XP_051780136.1">
    <property type="nucleotide sequence ID" value="XM_051924176.1"/>
</dbReference>
<feature type="transmembrane region" description="Helical" evidence="12">
    <location>
        <begin position="70"/>
        <end position="91"/>
    </location>
</feature>
<dbReference type="GeneID" id="127526936"/>
<evidence type="ECO:0000256" key="7">
    <source>
        <dbReference type="ARBA" id="ARBA00023157"/>
    </source>
</evidence>
<dbReference type="SUPFAM" id="SSF81321">
    <property type="entry name" value="Family A G protein-coupled receptor-like"/>
    <property type="match status" value="1"/>
</dbReference>
<reference evidence="14" key="3">
    <citation type="submission" date="2025-09" db="UniProtKB">
        <authorList>
            <consortium name="Ensembl"/>
        </authorList>
    </citation>
    <scope>IDENTIFICATION</scope>
</reference>
<evidence type="ECO:0000256" key="4">
    <source>
        <dbReference type="ARBA" id="ARBA00022989"/>
    </source>
</evidence>
<dbReference type="InterPro" id="IPR017452">
    <property type="entry name" value="GPCR_Rhodpsn_7TM"/>
</dbReference>
<dbReference type="PRINTS" id="PR01830">
    <property type="entry name" value="TRACEAMINER"/>
</dbReference>
<keyword evidence="8 11" id="KW-0675">Receptor</keyword>